<dbReference type="GO" id="GO:0005829">
    <property type="term" value="C:cytosol"/>
    <property type="evidence" value="ECO:0007669"/>
    <property type="project" value="TreeGrafter"/>
</dbReference>
<dbReference type="AlphaFoldDB" id="A0A2A2LDS3"/>
<evidence type="ECO:0000259" key="10">
    <source>
        <dbReference type="Pfam" id="PF02320"/>
    </source>
</evidence>
<gene>
    <name evidence="11" type="ORF">WR25_25504</name>
</gene>
<dbReference type="PANTHER" id="PTHR15644">
    <property type="entry name" value="OSTEOPETROSIS ASSOCIATED TRANSMEMBRANE PROTEIN 1"/>
    <property type="match status" value="1"/>
</dbReference>
<dbReference type="SUPFAM" id="SSF81531">
    <property type="entry name" value="Non-heme 11 kDa protein of cytochrome bc1 complex (Ubiquinol-cytochrome c reductase)"/>
    <property type="match status" value="1"/>
</dbReference>
<evidence type="ECO:0000256" key="1">
    <source>
        <dbReference type="ARBA" id="ARBA00004273"/>
    </source>
</evidence>
<dbReference type="Gene3D" id="1.10.287.20">
    <property type="entry name" value="Ubiquinol-cytochrome C reductase hinge domain"/>
    <property type="match status" value="1"/>
</dbReference>
<dbReference type="Pfam" id="PF09777">
    <property type="entry name" value="OSTMP1"/>
    <property type="match status" value="1"/>
</dbReference>
<evidence type="ECO:0000256" key="8">
    <source>
        <dbReference type="ARBA" id="ARBA00023136"/>
    </source>
</evidence>
<comment type="similarity">
    <text evidence="2">Belongs to the UQCRH/QCR6 family.</text>
</comment>
<dbReference type="OrthoDB" id="8021850at2759"/>
<dbReference type="EMBL" id="LIAE01006880">
    <property type="protein sequence ID" value="PAV84228.1"/>
    <property type="molecule type" value="Genomic_DNA"/>
</dbReference>
<name>A0A2A2LDS3_9BILA</name>
<keyword evidence="3" id="KW-0813">Transport</keyword>
<dbReference type="STRING" id="2018661.A0A2A2LDS3"/>
<evidence type="ECO:0000313" key="11">
    <source>
        <dbReference type="EMBL" id="PAV84228.1"/>
    </source>
</evidence>
<keyword evidence="9" id="KW-1133">Transmembrane helix</keyword>
<comment type="caution">
    <text evidence="11">The sequence shown here is derived from an EMBL/GenBank/DDBJ whole genome shotgun (WGS) entry which is preliminary data.</text>
</comment>
<keyword evidence="7" id="KW-0496">Mitochondrion</keyword>
<dbReference type="InterPro" id="IPR019172">
    <property type="entry name" value="Osteopetrosis-assoc_TM_1"/>
</dbReference>
<evidence type="ECO:0000256" key="9">
    <source>
        <dbReference type="SAM" id="Phobius"/>
    </source>
</evidence>
<keyword evidence="4" id="KW-0679">Respiratory chain</keyword>
<dbReference type="InterPro" id="IPR036811">
    <property type="entry name" value="Ubol_cytC_Rdtase_hinge_dom_sf"/>
</dbReference>
<sequence>MLLLLLLMIGNSWGMDDDKLVQNLLESAVADPETDAESNDPWDLNGPCQKAVEKLSIAQAEMVQCATNWSIPPTVCINCYLSYVKLKKAEYDTTHLNNIFSLDNRTCTDVIYGGYLLSYSRDISDALNEQIWEQSRCSSCINITFHFPDKPTYRMLDQTQIWEDKYLNFQQCVDNVTAYDEWAFKNGTTICQTCKDPLENLFNYFWKIYIDPDTDFCVDVETIMNDTMHLWNDVWKCADTKDRKKDRPLMIITLVVLIIFTLLFYSASYIQGGGRQRNFILYSGMPVVEERARLLSTSASGSDLAVVNFQRSNRIRAMSHKEEPLNPDEDQLTQYRERCAGHVEKLKEILDECNDRVNSRTETEETCHQEMMDYIHELDHCVGDAQSVQGPEITITQIFDFAFADLVEPTPDELQGFQSIDSKNQKKRRLINRDEKWKRKVLEKMKRIVRRLDRMERNLTAQGRIRKIDGKGNKQMRIKGKNQRISPTSTVIPHMTTVVAVSTPAAIKTSITPPNKVTDKERIFQSSVAASRKGNNFTACGTHKDCRPGRCCHRTVVNSTLQSVCVFHSLAASSTCLDSCQCAPTLSCFRPFPIEEDIENKEIAVNGTRKAYCKRAETNDIINGDYIFNQNAVFADKKRRKR</sequence>
<evidence type="ECO:0000256" key="3">
    <source>
        <dbReference type="ARBA" id="ARBA00022448"/>
    </source>
</evidence>
<dbReference type="PANTHER" id="PTHR15644:SF2">
    <property type="entry name" value="OSTEOPETROSIS-ASSOCIATED TRANSMEMBRANE PROTEIN 1"/>
    <property type="match status" value="1"/>
</dbReference>
<evidence type="ECO:0000313" key="12">
    <source>
        <dbReference type="Proteomes" id="UP000218231"/>
    </source>
</evidence>
<dbReference type="InterPro" id="IPR023184">
    <property type="entry name" value="Ubol_cytC_Rdtase_hinge_dom"/>
</dbReference>
<proteinExistence type="inferred from homology"/>
<keyword evidence="5" id="KW-0999">Mitochondrion inner membrane</keyword>
<evidence type="ECO:0000256" key="5">
    <source>
        <dbReference type="ARBA" id="ARBA00022792"/>
    </source>
</evidence>
<feature type="domain" description="Ubiquinol-cytochrome C reductase hinge" evidence="10">
    <location>
        <begin position="330"/>
        <end position="382"/>
    </location>
</feature>
<evidence type="ECO:0000256" key="4">
    <source>
        <dbReference type="ARBA" id="ARBA00022660"/>
    </source>
</evidence>
<reference evidence="11 12" key="1">
    <citation type="journal article" date="2017" name="Curr. Biol.">
        <title>Genome architecture and evolution of a unichromosomal asexual nematode.</title>
        <authorList>
            <person name="Fradin H."/>
            <person name="Zegar C."/>
            <person name="Gutwein M."/>
            <person name="Lucas J."/>
            <person name="Kovtun M."/>
            <person name="Corcoran D."/>
            <person name="Baugh L.R."/>
            <person name="Kiontke K."/>
            <person name="Gunsalus K."/>
            <person name="Fitch D.H."/>
            <person name="Piano F."/>
        </authorList>
    </citation>
    <scope>NUCLEOTIDE SEQUENCE [LARGE SCALE GENOMIC DNA]</scope>
    <source>
        <strain evidence="11">PF1309</strain>
    </source>
</reference>
<comment type="subcellular location">
    <subcellularLocation>
        <location evidence="1">Mitochondrion inner membrane</location>
    </subcellularLocation>
</comment>
<dbReference type="Pfam" id="PF02320">
    <property type="entry name" value="UCR_hinge"/>
    <property type="match status" value="1"/>
</dbReference>
<keyword evidence="8 9" id="KW-0472">Membrane</keyword>
<keyword evidence="12" id="KW-1185">Reference proteome</keyword>
<keyword evidence="9" id="KW-0812">Transmembrane</keyword>
<keyword evidence="6" id="KW-0249">Electron transport</keyword>
<dbReference type="GO" id="GO:0005743">
    <property type="term" value="C:mitochondrial inner membrane"/>
    <property type="evidence" value="ECO:0007669"/>
    <property type="project" value="UniProtKB-SubCell"/>
</dbReference>
<dbReference type="Proteomes" id="UP000218231">
    <property type="component" value="Unassembled WGS sequence"/>
</dbReference>
<organism evidence="11 12">
    <name type="scientific">Diploscapter pachys</name>
    <dbReference type="NCBI Taxonomy" id="2018661"/>
    <lineage>
        <taxon>Eukaryota</taxon>
        <taxon>Metazoa</taxon>
        <taxon>Ecdysozoa</taxon>
        <taxon>Nematoda</taxon>
        <taxon>Chromadorea</taxon>
        <taxon>Rhabditida</taxon>
        <taxon>Rhabditina</taxon>
        <taxon>Rhabditomorpha</taxon>
        <taxon>Rhabditoidea</taxon>
        <taxon>Rhabditidae</taxon>
        <taxon>Diploscapter</taxon>
    </lineage>
</organism>
<evidence type="ECO:0000256" key="7">
    <source>
        <dbReference type="ARBA" id="ARBA00023128"/>
    </source>
</evidence>
<evidence type="ECO:0000256" key="6">
    <source>
        <dbReference type="ARBA" id="ARBA00022982"/>
    </source>
</evidence>
<feature type="transmembrane region" description="Helical" evidence="9">
    <location>
        <begin position="249"/>
        <end position="270"/>
    </location>
</feature>
<evidence type="ECO:0000256" key="2">
    <source>
        <dbReference type="ARBA" id="ARBA00006498"/>
    </source>
</evidence>
<accession>A0A2A2LDS3</accession>
<protein>
    <recommendedName>
        <fullName evidence="10">Ubiquinol-cytochrome C reductase hinge domain-containing protein</fullName>
    </recommendedName>
</protein>